<evidence type="ECO:0000313" key="4">
    <source>
        <dbReference type="Proteomes" id="UP000054166"/>
    </source>
</evidence>
<dbReference type="InterPro" id="IPR008972">
    <property type="entry name" value="Cupredoxin"/>
</dbReference>
<dbReference type="InParanoid" id="A0A0C3FJN2"/>
<evidence type="ECO:0000313" key="3">
    <source>
        <dbReference type="EMBL" id="KIM79666.1"/>
    </source>
</evidence>
<dbReference type="Gene3D" id="2.60.40.420">
    <property type="entry name" value="Cupredoxins - blue copper proteins"/>
    <property type="match status" value="1"/>
</dbReference>
<dbReference type="SUPFAM" id="SSF49503">
    <property type="entry name" value="Cupredoxins"/>
    <property type="match status" value="1"/>
</dbReference>
<evidence type="ECO:0000256" key="1">
    <source>
        <dbReference type="SAM" id="MobiDB-lite"/>
    </source>
</evidence>
<reference evidence="4" key="2">
    <citation type="submission" date="2015-01" db="EMBL/GenBank/DDBJ databases">
        <title>Evolutionary Origins and Diversification of the Mycorrhizal Mutualists.</title>
        <authorList>
            <consortium name="DOE Joint Genome Institute"/>
            <consortium name="Mycorrhizal Genomics Consortium"/>
            <person name="Kohler A."/>
            <person name="Kuo A."/>
            <person name="Nagy L.G."/>
            <person name="Floudas D."/>
            <person name="Copeland A."/>
            <person name="Barry K.W."/>
            <person name="Cichocki N."/>
            <person name="Veneault-Fourrey C."/>
            <person name="LaButti K."/>
            <person name="Lindquist E.A."/>
            <person name="Lipzen A."/>
            <person name="Lundell T."/>
            <person name="Morin E."/>
            <person name="Murat C."/>
            <person name="Riley R."/>
            <person name="Ohm R."/>
            <person name="Sun H."/>
            <person name="Tunlid A."/>
            <person name="Henrissat B."/>
            <person name="Grigoriev I.V."/>
            <person name="Hibbett D.S."/>
            <person name="Martin F."/>
        </authorList>
    </citation>
    <scope>NUCLEOTIDE SEQUENCE [LARGE SCALE GENOMIC DNA]</scope>
    <source>
        <strain evidence="4">F 1598</strain>
    </source>
</reference>
<dbReference type="STRING" id="765440.A0A0C3FJN2"/>
<sequence>MRLSTVTAALVLAVTVSAQQNITVIVGGNDTVTYSPSSVNASVGDTIAFQFQSKNHTVTQSTFPAPCQNMTTPTAGIDSGFMAVAANASFFPEWSFTITNASTPLWFYCRQTGHCQQGMVFAINPTVAKSFAAFQAAAKASSPDGSPSSSASSSSSSSTAASSTPSASATGGAMRHSGSAAIVLAVMGITAGILL</sequence>
<reference evidence="3 4" key="1">
    <citation type="submission" date="2014-04" db="EMBL/GenBank/DDBJ databases">
        <authorList>
            <consortium name="DOE Joint Genome Institute"/>
            <person name="Kuo A."/>
            <person name="Tarkka M."/>
            <person name="Buscot F."/>
            <person name="Kohler A."/>
            <person name="Nagy L.G."/>
            <person name="Floudas D."/>
            <person name="Copeland A."/>
            <person name="Barry K.W."/>
            <person name="Cichocki N."/>
            <person name="Veneault-Fourrey C."/>
            <person name="LaButti K."/>
            <person name="Lindquist E.A."/>
            <person name="Lipzen A."/>
            <person name="Lundell T."/>
            <person name="Morin E."/>
            <person name="Murat C."/>
            <person name="Sun H."/>
            <person name="Tunlid A."/>
            <person name="Henrissat B."/>
            <person name="Grigoriev I.V."/>
            <person name="Hibbett D.S."/>
            <person name="Martin F."/>
            <person name="Nordberg H.P."/>
            <person name="Cantor M.N."/>
            <person name="Hua S.X."/>
        </authorList>
    </citation>
    <scope>NUCLEOTIDE SEQUENCE [LARGE SCALE GENOMIC DNA]</scope>
    <source>
        <strain evidence="3 4">F 1598</strain>
    </source>
</reference>
<evidence type="ECO:0000256" key="2">
    <source>
        <dbReference type="SAM" id="SignalP"/>
    </source>
</evidence>
<feature type="chain" id="PRO_5002164275" description="Phytocyanin domain-containing protein" evidence="2">
    <location>
        <begin position="19"/>
        <end position="195"/>
    </location>
</feature>
<name>A0A0C3FJN2_PILCF</name>
<accession>A0A0C3FJN2</accession>
<evidence type="ECO:0008006" key="5">
    <source>
        <dbReference type="Google" id="ProtNLM"/>
    </source>
</evidence>
<dbReference type="PANTHER" id="PTHR34883">
    <property type="entry name" value="SERINE-RICH PROTEIN, PUTATIVE-RELATED-RELATED"/>
    <property type="match status" value="1"/>
</dbReference>
<feature type="region of interest" description="Disordered" evidence="1">
    <location>
        <begin position="141"/>
        <end position="171"/>
    </location>
</feature>
<proteinExistence type="predicted"/>
<dbReference type="PANTHER" id="PTHR34883:SF15">
    <property type="entry name" value="EXTRACELLULAR SERINE-RICH PROTEIN"/>
    <property type="match status" value="1"/>
</dbReference>
<organism evidence="3 4">
    <name type="scientific">Piloderma croceum (strain F 1598)</name>
    <dbReference type="NCBI Taxonomy" id="765440"/>
    <lineage>
        <taxon>Eukaryota</taxon>
        <taxon>Fungi</taxon>
        <taxon>Dikarya</taxon>
        <taxon>Basidiomycota</taxon>
        <taxon>Agaricomycotina</taxon>
        <taxon>Agaricomycetes</taxon>
        <taxon>Agaricomycetidae</taxon>
        <taxon>Atheliales</taxon>
        <taxon>Atheliaceae</taxon>
        <taxon>Piloderma</taxon>
    </lineage>
</organism>
<dbReference type="InterPro" id="IPR052953">
    <property type="entry name" value="Ser-rich/MCO-related"/>
</dbReference>
<dbReference type="Proteomes" id="UP000054166">
    <property type="component" value="Unassembled WGS sequence"/>
</dbReference>
<dbReference type="AlphaFoldDB" id="A0A0C3FJN2"/>
<dbReference type="CDD" id="cd00920">
    <property type="entry name" value="Cupredoxin"/>
    <property type="match status" value="1"/>
</dbReference>
<dbReference type="OrthoDB" id="1921208at2759"/>
<keyword evidence="2" id="KW-0732">Signal</keyword>
<gene>
    <name evidence="3" type="ORF">PILCRDRAFT_823204</name>
</gene>
<protein>
    <recommendedName>
        <fullName evidence="5">Phytocyanin domain-containing protein</fullName>
    </recommendedName>
</protein>
<dbReference type="EMBL" id="KN833008">
    <property type="protein sequence ID" value="KIM79666.1"/>
    <property type="molecule type" value="Genomic_DNA"/>
</dbReference>
<feature type="signal peptide" evidence="2">
    <location>
        <begin position="1"/>
        <end position="18"/>
    </location>
</feature>
<keyword evidence="4" id="KW-1185">Reference proteome</keyword>
<dbReference type="HOGENOM" id="CLU_053381_5_0_1"/>